<comment type="caution">
    <text evidence="13">The sequence shown here is derived from an EMBL/GenBank/DDBJ whole genome shotgun (WGS) entry which is preliminary data.</text>
</comment>
<comment type="cofactor">
    <cofactor evidence="9">
        <name>Mg(2+)</name>
        <dbReference type="ChEBI" id="CHEBI:18420"/>
    </cofactor>
    <cofactor evidence="9">
        <name>Mn(2+)</name>
        <dbReference type="ChEBI" id="CHEBI:29035"/>
    </cofactor>
</comment>
<keyword evidence="13" id="KW-0413">Isomerase</keyword>
<evidence type="ECO:0000256" key="1">
    <source>
        <dbReference type="ARBA" id="ARBA00005094"/>
    </source>
</evidence>
<feature type="binding site" evidence="9">
    <location>
        <position position="12"/>
    </location>
    <ligand>
        <name>NADPH</name>
        <dbReference type="ChEBI" id="CHEBI:57783"/>
    </ligand>
</feature>
<keyword evidence="14" id="KW-1185">Reference proteome</keyword>
<keyword evidence="6 9" id="KW-0464">Manganese</keyword>
<organism evidence="13 14">
    <name type="scientific">Natranaerovirga pectinivora</name>
    <dbReference type="NCBI Taxonomy" id="682400"/>
    <lineage>
        <taxon>Bacteria</taxon>
        <taxon>Bacillati</taxon>
        <taxon>Bacillota</taxon>
        <taxon>Clostridia</taxon>
        <taxon>Lachnospirales</taxon>
        <taxon>Natranaerovirgaceae</taxon>
        <taxon>Natranaerovirga</taxon>
    </lineage>
</organism>
<dbReference type="FunFam" id="3.40.50.720:FF:000045">
    <property type="entry name" value="1-deoxy-D-xylulose 5-phosphate reductoisomerase"/>
    <property type="match status" value="1"/>
</dbReference>
<gene>
    <name evidence="9" type="primary">dxr</name>
    <name evidence="13" type="ORF">EDC18_104214</name>
</gene>
<dbReference type="Gene3D" id="3.40.50.720">
    <property type="entry name" value="NAD(P)-binding Rossmann-like Domain"/>
    <property type="match status" value="1"/>
</dbReference>
<evidence type="ECO:0000256" key="3">
    <source>
        <dbReference type="ARBA" id="ARBA00022723"/>
    </source>
</evidence>
<dbReference type="NCBIfam" id="TIGR00243">
    <property type="entry name" value="Dxr"/>
    <property type="match status" value="1"/>
</dbReference>
<evidence type="ECO:0000259" key="12">
    <source>
        <dbReference type="Pfam" id="PF13288"/>
    </source>
</evidence>
<dbReference type="EC" id="1.1.1.267" evidence="9"/>
<dbReference type="Pfam" id="PF02670">
    <property type="entry name" value="DXP_reductoisom"/>
    <property type="match status" value="1"/>
</dbReference>
<feature type="binding site" evidence="9">
    <location>
        <position position="121"/>
    </location>
    <ligand>
        <name>NADPH</name>
        <dbReference type="ChEBI" id="CHEBI:57783"/>
    </ligand>
</feature>
<sequence>MNKITILGSTGSIGTQTLEVVDKNTDLKVVALSTYQNIDLLEQQIYRYKPKKVCVMIEDKANELKRRLVMSDVQIVSGIEGLIEIATLDEVDSVITALVGMIGIKPTIEAIRARKKIALANKETLVTAGSIIMPLAKEYDVPIIPIDSEHCAIFQCLNGEDKNTVDKMILTASGGPFRGKSIEELKKVTLEDALNHPNWSMGKKISVDSATLMNKGLEVIEAKWLFDIEIEKIDVVIHPQSIIHSMVEYIDGSIIAQLGEPDMRIPIQYALYHPLRRDIKHKATNLLKLGQLTFEEPDYNTFKCLNLAYESIKIGGTMPTVLNAANEYAVNKFLNNKIAFLDIPVEVEYAMEKHCTINNPTLEDILETEKWTQEILESR</sequence>
<feature type="binding site" evidence="9">
    <location>
        <position position="13"/>
    </location>
    <ligand>
        <name>NADPH</name>
        <dbReference type="ChEBI" id="CHEBI:57783"/>
    </ligand>
</feature>
<keyword evidence="5 9" id="KW-0560">Oxidoreductase</keyword>
<dbReference type="PIRSF" id="PIRSF006205">
    <property type="entry name" value="Dxp_reductismrs"/>
    <property type="match status" value="1"/>
</dbReference>
<comment type="pathway">
    <text evidence="1 9">Isoprenoid biosynthesis; isopentenyl diphosphate biosynthesis via DXP pathway; isopentenyl diphosphate from 1-deoxy-D-xylulose 5-phosphate: step 1/6.</text>
</comment>
<dbReference type="InterPro" id="IPR026877">
    <property type="entry name" value="DXPR_C"/>
</dbReference>
<feature type="binding site" evidence="9">
    <location>
        <position position="147"/>
    </location>
    <ligand>
        <name>Mn(2+)</name>
        <dbReference type="ChEBI" id="CHEBI:29035"/>
    </ligand>
</feature>
<feature type="domain" description="1-deoxy-D-xylulose 5-phosphate reductoisomerase N-terminal" evidence="10">
    <location>
        <begin position="4"/>
        <end position="129"/>
    </location>
</feature>
<dbReference type="GO" id="GO:0016853">
    <property type="term" value="F:isomerase activity"/>
    <property type="evidence" value="ECO:0007669"/>
    <property type="project" value="UniProtKB-KW"/>
</dbReference>
<dbReference type="SUPFAM" id="SSF55347">
    <property type="entry name" value="Glyceraldehyde-3-phosphate dehydrogenase-like, C-terminal domain"/>
    <property type="match status" value="1"/>
</dbReference>
<evidence type="ECO:0000256" key="6">
    <source>
        <dbReference type="ARBA" id="ARBA00023211"/>
    </source>
</evidence>
<feature type="binding site" evidence="9">
    <location>
        <position position="149"/>
    </location>
    <ligand>
        <name>1-deoxy-D-xylulose 5-phosphate</name>
        <dbReference type="ChEBI" id="CHEBI:57792"/>
    </ligand>
</feature>
<dbReference type="GO" id="GO:0051484">
    <property type="term" value="P:isopentenyl diphosphate biosynthetic process, methylerythritol 4-phosphate pathway involved in terpenoid biosynthetic process"/>
    <property type="evidence" value="ECO:0007669"/>
    <property type="project" value="UniProtKB-ARBA"/>
</dbReference>
<protein>
    <recommendedName>
        <fullName evidence="9">1-deoxy-D-xylulose 5-phosphate reductoisomerase</fullName>
        <shortName evidence="9">DXP reductoisomerase</shortName>
        <ecNumber evidence="9">1.1.1.267</ecNumber>
    </recommendedName>
    <alternativeName>
        <fullName evidence="9">1-deoxyxylulose-5-phosphate reductoisomerase</fullName>
    </alternativeName>
    <alternativeName>
        <fullName evidence="9">2-C-methyl-D-erythritol 4-phosphate synthase</fullName>
    </alternativeName>
</protein>
<dbReference type="NCBIfam" id="NF009114">
    <property type="entry name" value="PRK12464.1"/>
    <property type="match status" value="1"/>
</dbReference>
<feature type="binding site" evidence="9">
    <location>
        <position position="209"/>
    </location>
    <ligand>
        <name>1-deoxy-D-xylulose 5-phosphate</name>
        <dbReference type="ChEBI" id="CHEBI:57792"/>
    </ligand>
</feature>
<comment type="function">
    <text evidence="9">Catalyzes the NADPH-dependent rearrangement and reduction of 1-deoxy-D-xylulose-5-phosphate (DXP) to 2-C-methyl-D-erythritol 4-phosphate (MEP).</text>
</comment>
<dbReference type="GO" id="GO:0030604">
    <property type="term" value="F:1-deoxy-D-xylulose-5-phosphate reductoisomerase activity"/>
    <property type="evidence" value="ECO:0007669"/>
    <property type="project" value="UniProtKB-UniRule"/>
</dbReference>
<keyword evidence="4 9" id="KW-0521">NADP</keyword>
<dbReference type="AlphaFoldDB" id="A0A4R3MLT8"/>
<feature type="binding site" evidence="9">
    <location>
        <position position="148"/>
    </location>
    <ligand>
        <name>1-deoxy-D-xylulose 5-phosphate</name>
        <dbReference type="ChEBI" id="CHEBI:57792"/>
    </ligand>
</feature>
<dbReference type="InterPro" id="IPR003821">
    <property type="entry name" value="DXP_reductoisomerase"/>
</dbReference>
<feature type="domain" description="1-deoxy-D-xylulose 5-phosphate reductoisomerase C-terminal" evidence="11">
    <location>
        <begin position="143"/>
        <end position="226"/>
    </location>
</feature>
<dbReference type="Pfam" id="PF13288">
    <property type="entry name" value="DXPR_C"/>
    <property type="match status" value="1"/>
</dbReference>
<evidence type="ECO:0000313" key="14">
    <source>
        <dbReference type="Proteomes" id="UP000294902"/>
    </source>
</evidence>
<dbReference type="Gene3D" id="1.10.1740.10">
    <property type="match status" value="1"/>
</dbReference>
<dbReference type="InterPro" id="IPR013644">
    <property type="entry name" value="DXP_reductoisomerase_C"/>
</dbReference>
<feature type="binding site" evidence="9">
    <location>
        <position position="10"/>
    </location>
    <ligand>
        <name>NADPH</name>
        <dbReference type="ChEBI" id="CHEBI:57783"/>
    </ligand>
</feature>
<feature type="binding site" evidence="9">
    <location>
        <position position="122"/>
    </location>
    <ligand>
        <name>1-deoxy-D-xylulose 5-phosphate</name>
        <dbReference type="ChEBI" id="CHEBI:57792"/>
    </ligand>
</feature>
<dbReference type="InterPro" id="IPR036291">
    <property type="entry name" value="NAD(P)-bd_dom_sf"/>
</dbReference>
<feature type="binding site" evidence="9">
    <location>
        <position position="149"/>
    </location>
    <ligand>
        <name>Mn(2+)</name>
        <dbReference type="ChEBI" id="CHEBI:29035"/>
    </ligand>
</feature>
<dbReference type="GO" id="GO:0070402">
    <property type="term" value="F:NADPH binding"/>
    <property type="evidence" value="ECO:0007669"/>
    <property type="project" value="InterPro"/>
</dbReference>
<evidence type="ECO:0000256" key="9">
    <source>
        <dbReference type="HAMAP-Rule" id="MF_00183"/>
    </source>
</evidence>
<dbReference type="SUPFAM" id="SSF69055">
    <property type="entry name" value="1-deoxy-D-xylulose-5-phosphate reductoisomerase, C-terminal domain"/>
    <property type="match status" value="1"/>
</dbReference>
<feature type="binding site" evidence="9">
    <location>
        <position position="214"/>
    </location>
    <ligand>
        <name>1-deoxy-D-xylulose 5-phosphate</name>
        <dbReference type="ChEBI" id="CHEBI:57792"/>
    </ligand>
</feature>
<dbReference type="HAMAP" id="MF_00183">
    <property type="entry name" value="DXP_reductoisom"/>
    <property type="match status" value="1"/>
</dbReference>
<feature type="binding site" evidence="9">
    <location>
        <position position="123"/>
    </location>
    <ligand>
        <name>NADPH</name>
        <dbReference type="ChEBI" id="CHEBI:57783"/>
    </ligand>
</feature>
<comment type="catalytic activity">
    <reaction evidence="8">
        <text>2-C-methyl-D-erythritol 4-phosphate + NADP(+) = 1-deoxy-D-xylulose 5-phosphate + NADPH + H(+)</text>
        <dbReference type="Rhea" id="RHEA:13717"/>
        <dbReference type="ChEBI" id="CHEBI:15378"/>
        <dbReference type="ChEBI" id="CHEBI:57783"/>
        <dbReference type="ChEBI" id="CHEBI:57792"/>
        <dbReference type="ChEBI" id="CHEBI:58262"/>
        <dbReference type="ChEBI" id="CHEBI:58349"/>
        <dbReference type="EC" id="1.1.1.267"/>
    </reaction>
    <physiologicalReaction direction="right-to-left" evidence="8">
        <dbReference type="Rhea" id="RHEA:13719"/>
    </physiologicalReaction>
</comment>
<keyword evidence="9" id="KW-0460">Magnesium</keyword>
<dbReference type="InterPro" id="IPR013512">
    <property type="entry name" value="DXP_reductoisomerase_N"/>
</dbReference>
<feature type="binding site" evidence="9">
    <location>
        <position position="173"/>
    </location>
    <ligand>
        <name>1-deoxy-D-xylulose 5-phosphate</name>
        <dbReference type="ChEBI" id="CHEBI:57792"/>
    </ligand>
</feature>
<dbReference type="EMBL" id="SMAL01000004">
    <property type="protein sequence ID" value="TCT15064.1"/>
    <property type="molecule type" value="Genomic_DNA"/>
</dbReference>
<keyword evidence="7 9" id="KW-0414">Isoprene biosynthesis</keyword>
<dbReference type="Proteomes" id="UP000294902">
    <property type="component" value="Unassembled WGS sequence"/>
</dbReference>
<comment type="caution">
    <text evidence="9">Lacks conserved residue(s) required for the propagation of feature annotation.</text>
</comment>
<dbReference type="Pfam" id="PF08436">
    <property type="entry name" value="DXP_redisom_C"/>
    <property type="match status" value="1"/>
</dbReference>
<feature type="binding site" evidence="9">
    <location>
        <position position="196"/>
    </location>
    <ligand>
        <name>1-deoxy-D-xylulose 5-phosphate</name>
        <dbReference type="ChEBI" id="CHEBI:57792"/>
    </ligand>
</feature>
<feature type="domain" description="DXP reductoisomerase C-terminal" evidence="12">
    <location>
        <begin position="258"/>
        <end position="374"/>
    </location>
</feature>
<accession>A0A4R3MLT8</accession>
<dbReference type="PANTHER" id="PTHR30525">
    <property type="entry name" value="1-DEOXY-D-XYLULOSE 5-PHOSPHATE REDUCTOISOMERASE"/>
    <property type="match status" value="1"/>
</dbReference>
<evidence type="ECO:0000256" key="7">
    <source>
        <dbReference type="ARBA" id="ARBA00023229"/>
    </source>
</evidence>
<evidence type="ECO:0000256" key="4">
    <source>
        <dbReference type="ARBA" id="ARBA00022857"/>
    </source>
</evidence>
<evidence type="ECO:0000256" key="2">
    <source>
        <dbReference type="ARBA" id="ARBA00006825"/>
    </source>
</evidence>
<dbReference type="PANTHER" id="PTHR30525:SF0">
    <property type="entry name" value="1-DEOXY-D-XYLULOSE 5-PHOSPHATE REDUCTOISOMERASE, CHLOROPLASTIC"/>
    <property type="match status" value="1"/>
</dbReference>
<dbReference type="RefSeq" id="WP_132252006.1">
    <property type="nucleotide sequence ID" value="NZ_SMAL01000004.1"/>
</dbReference>
<dbReference type="GO" id="GO:0030145">
    <property type="term" value="F:manganese ion binding"/>
    <property type="evidence" value="ECO:0007669"/>
    <property type="project" value="TreeGrafter"/>
</dbReference>
<comment type="similarity">
    <text evidence="2 9">Belongs to the DXR family.</text>
</comment>
<dbReference type="UniPathway" id="UPA00056">
    <property type="reaction ID" value="UER00092"/>
</dbReference>
<feature type="binding site" evidence="9">
    <location>
        <position position="215"/>
    </location>
    <ligand>
        <name>1-deoxy-D-xylulose 5-phosphate</name>
        <dbReference type="ChEBI" id="CHEBI:57792"/>
    </ligand>
</feature>
<feature type="binding site" evidence="9">
    <location>
        <position position="218"/>
    </location>
    <ligand>
        <name>Mn(2+)</name>
        <dbReference type="ChEBI" id="CHEBI:29035"/>
    </ligand>
</feature>
<dbReference type="OrthoDB" id="9806546at2"/>
<evidence type="ECO:0000256" key="5">
    <source>
        <dbReference type="ARBA" id="ARBA00023002"/>
    </source>
</evidence>
<proteinExistence type="inferred from homology"/>
<feature type="binding site" evidence="9">
    <location>
        <position position="202"/>
    </location>
    <ligand>
        <name>NADPH</name>
        <dbReference type="ChEBI" id="CHEBI:57783"/>
    </ligand>
</feature>
<feature type="binding site" evidence="9">
    <location>
        <position position="11"/>
    </location>
    <ligand>
        <name>NADPH</name>
        <dbReference type="ChEBI" id="CHEBI:57783"/>
    </ligand>
</feature>
<keyword evidence="3 9" id="KW-0479">Metal-binding</keyword>
<evidence type="ECO:0000259" key="11">
    <source>
        <dbReference type="Pfam" id="PF08436"/>
    </source>
</evidence>
<feature type="binding site" evidence="9">
    <location>
        <position position="37"/>
    </location>
    <ligand>
        <name>NADPH</name>
        <dbReference type="ChEBI" id="CHEBI:57783"/>
    </ligand>
</feature>
<dbReference type="InterPro" id="IPR036169">
    <property type="entry name" value="DXPR_C_sf"/>
</dbReference>
<feature type="binding site" evidence="9">
    <location>
        <position position="218"/>
    </location>
    <ligand>
        <name>1-deoxy-D-xylulose 5-phosphate</name>
        <dbReference type="ChEBI" id="CHEBI:57792"/>
    </ligand>
</feature>
<evidence type="ECO:0000313" key="13">
    <source>
        <dbReference type="EMBL" id="TCT15064.1"/>
    </source>
</evidence>
<evidence type="ECO:0000259" key="10">
    <source>
        <dbReference type="Pfam" id="PF02670"/>
    </source>
</evidence>
<evidence type="ECO:0000256" key="8">
    <source>
        <dbReference type="ARBA" id="ARBA00048543"/>
    </source>
</evidence>
<name>A0A4R3MLT8_9FIRM</name>
<reference evidence="13 14" key="1">
    <citation type="submission" date="2019-03" db="EMBL/GenBank/DDBJ databases">
        <title>Genomic Encyclopedia of Type Strains, Phase IV (KMG-IV): sequencing the most valuable type-strain genomes for metagenomic binning, comparative biology and taxonomic classification.</title>
        <authorList>
            <person name="Goeker M."/>
        </authorList>
    </citation>
    <scope>NUCLEOTIDE SEQUENCE [LARGE SCALE GENOMIC DNA]</scope>
    <source>
        <strain evidence="13 14">DSM 24629</strain>
    </source>
</reference>
<dbReference type="SUPFAM" id="SSF51735">
    <property type="entry name" value="NAD(P)-binding Rossmann-fold domains"/>
    <property type="match status" value="1"/>
</dbReference>